<dbReference type="GO" id="GO:0043197">
    <property type="term" value="C:dendritic spine"/>
    <property type="evidence" value="ECO:0007669"/>
    <property type="project" value="TreeGrafter"/>
</dbReference>
<reference evidence="7" key="3">
    <citation type="submission" date="2025-09" db="UniProtKB">
        <authorList>
            <consortium name="Ensembl"/>
        </authorList>
    </citation>
    <scope>IDENTIFICATION</scope>
</reference>
<dbReference type="FunFam" id="2.30.42.10:FF:000017">
    <property type="entry name" value="Amyloid beta A4 protein-binding family A member 1"/>
    <property type="match status" value="1"/>
</dbReference>
<evidence type="ECO:0000256" key="1">
    <source>
        <dbReference type="ARBA" id="ARBA00022448"/>
    </source>
</evidence>
<feature type="domain" description="PDZ" evidence="6">
    <location>
        <begin position="842"/>
        <end position="911"/>
    </location>
</feature>
<sequence>MACKPTSMAHRKRPGASGGTSLATPGPVPCPSTRPTEPRDLKSLPARQRPVRYPKEPRNLKHHPPPRSCKPQYSSTDSQDEGHNHPDVHVDTDVEVNRYNHQSAEAEAELEDRRPPTPPTPEHVHEQVDFHGAADSLDDDSSSDYINNTSDDEDYDDGLAEEDEGVTYYIRYCPEDDSYLEGMDCSSQGDCNHSQSHSQGDSEGNMQPVGPHTDECTQRVEAWAVEGEDEGQIRREEWVEDDEGERAVSEEWRGEEEEVREEWAEGDESVREEWTGDMEVRQEQWVGREQHRVEDWSGGEGEVRCEVVEQDPDEQIYNGRPEPILDHHHQHQHHQQPPLQDSLHNQGDEEEEAESEEYCPNEEEEEEGEEDDRHGRVYTGDYYAPGDNGNTVRVSPYRSRKVIVVEGETGEEAEEDIDQIVAEIKMSMSMGSLSSSTDQSPEELAQDPAPSNYPHPKPDTASYPPAHHRHDSRPKSLNLPSMHHNNTDLQRSIKAHPRSPEDRQRWSQEQVSSSGADLSKKQQRSDLNVPLENNNVPEPPKKVAAFPSFVDVPGPCEPEDLIDGIIFAANYLGSTQLLSERNPSKNIRMMQAQEAVSRVKNADGDAQTLTEVDLFISTQRIKVLNADSQETMMDNALRTISYIADIGNIVVLMARRRMPRSASQDCIESTPGAPEAKKQYKMICHVFESEDAQLIAQSIGQAFSVAYQEFLRANGINPEDLSQKEYSDIINTQEMYNDDLIHFSNSDNCKELQLEKIKGEILGVVIVESGWGSILPTVILANMMNGGPAARSGKLSIGDQIMSINNTSLVGLPLATCQGIIKGLKNQVQVKMNIVSCPPVTTVLIKRPDLKYQLGFSVQNGIICSLMRGGIAERGGVRVGHRIIEINSQSVVATAHEKIVQALSNSVGEVRTSPPTHTVHTHVLHTQYQHWIQRWNYK</sequence>
<proteinExistence type="predicted"/>
<evidence type="ECO:0000256" key="2">
    <source>
        <dbReference type="ARBA" id="ARBA00022553"/>
    </source>
</evidence>
<dbReference type="InterPro" id="IPR011993">
    <property type="entry name" value="PH-like_dom_sf"/>
</dbReference>
<dbReference type="Ensembl" id="ENSCSET00000003052.1">
    <property type="protein sequence ID" value="ENSCSEP00000003008.1"/>
    <property type="gene ID" value="ENSCSEG00000001977.1"/>
</dbReference>
<dbReference type="InterPro" id="IPR051230">
    <property type="entry name" value="APP-Binding"/>
</dbReference>
<dbReference type="CDD" id="cd01208">
    <property type="entry name" value="PTB_X11"/>
    <property type="match status" value="1"/>
</dbReference>
<keyword evidence="1" id="KW-0813">Transport</keyword>
<dbReference type="PROSITE" id="PS50106">
    <property type="entry name" value="PDZ"/>
    <property type="match status" value="2"/>
</dbReference>
<reference evidence="7" key="2">
    <citation type="submission" date="2025-08" db="UniProtKB">
        <authorList>
            <consortium name="Ensembl"/>
        </authorList>
    </citation>
    <scope>IDENTIFICATION</scope>
</reference>
<dbReference type="SUPFAM" id="SSF50729">
    <property type="entry name" value="PH domain-like"/>
    <property type="match status" value="1"/>
</dbReference>
<feature type="compositionally biased region" description="Polar residues" evidence="4">
    <location>
        <begin position="185"/>
        <end position="205"/>
    </location>
</feature>
<name>A0A3P8UIF7_CYNSE</name>
<feature type="domain" description="PDZ" evidence="6">
    <location>
        <begin position="751"/>
        <end position="836"/>
    </location>
</feature>
<keyword evidence="3" id="KW-0677">Repeat</keyword>
<protein>
    <submittedName>
        <fullName evidence="7">Amyloid beta protein binding family A member 2</fullName>
    </submittedName>
</protein>
<dbReference type="CDD" id="cd06793">
    <property type="entry name" value="PDZ2_APBA1_3-like"/>
    <property type="match status" value="1"/>
</dbReference>
<dbReference type="SUPFAM" id="SSF50156">
    <property type="entry name" value="PDZ domain-like"/>
    <property type="match status" value="2"/>
</dbReference>
<keyword evidence="8" id="KW-1185">Reference proteome</keyword>
<evidence type="ECO:0000313" key="8">
    <source>
        <dbReference type="Proteomes" id="UP000265120"/>
    </source>
</evidence>
<dbReference type="Proteomes" id="UP000265120">
    <property type="component" value="Chromosome 5"/>
</dbReference>
<dbReference type="AlphaFoldDB" id="A0A3P8UIF7"/>
<evidence type="ECO:0000313" key="7">
    <source>
        <dbReference type="Ensembl" id="ENSCSEP00000003008.1"/>
    </source>
</evidence>
<feature type="compositionally biased region" description="Acidic residues" evidence="4">
    <location>
        <begin position="253"/>
        <end position="267"/>
    </location>
</feature>
<dbReference type="FunFam" id="2.30.29.30:FF:000044">
    <property type="entry name" value="amyloid beta A4 precursor protein-binding family A member 1"/>
    <property type="match status" value="1"/>
</dbReference>
<evidence type="ECO:0000259" key="6">
    <source>
        <dbReference type="PROSITE" id="PS50106"/>
    </source>
</evidence>
<feature type="compositionally biased region" description="Acidic residues" evidence="4">
    <location>
        <begin position="348"/>
        <end position="370"/>
    </location>
</feature>
<feature type="compositionally biased region" description="Acidic residues" evidence="4">
    <location>
        <begin position="150"/>
        <end position="163"/>
    </location>
</feature>
<feature type="compositionally biased region" description="Basic and acidic residues" evidence="4">
    <location>
        <begin position="80"/>
        <end position="98"/>
    </location>
</feature>
<dbReference type="GO" id="GO:0007268">
    <property type="term" value="P:chemical synaptic transmission"/>
    <property type="evidence" value="ECO:0007669"/>
    <property type="project" value="TreeGrafter"/>
</dbReference>
<dbReference type="Pfam" id="PF00595">
    <property type="entry name" value="PDZ"/>
    <property type="match status" value="2"/>
</dbReference>
<dbReference type="PROSITE" id="PS01179">
    <property type="entry name" value="PID"/>
    <property type="match status" value="1"/>
</dbReference>
<dbReference type="Gene3D" id="2.30.29.30">
    <property type="entry name" value="Pleckstrin-homology domain (PH domain)/Phosphotyrosine-binding domain (PTB)"/>
    <property type="match status" value="1"/>
</dbReference>
<feature type="region of interest" description="Disordered" evidence="4">
    <location>
        <begin position="178"/>
        <end position="399"/>
    </location>
</feature>
<evidence type="ECO:0000259" key="5">
    <source>
        <dbReference type="PROSITE" id="PS01179"/>
    </source>
</evidence>
<reference evidence="7 8" key="1">
    <citation type="journal article" date="2014" name="Nat. Genet.">
        <title>Whole-genome sequence of a flatfish provides insights into ZW sex chromosome evolution and adaptation to a benthic lifestyle.</title>
        <authorList>
            <person name="Chen S."/>
            <person name="Zhang G."/>
            <person name="Shao C."/>
            <person name="Huang Q."/>
            <person name="Liu G."/>
            <person name="Zhang P."/>
            <person name="Song W."/>
            <person name="An N."/>
            <person name="Chalopin D."/>
            <person name="Volff J.N."/>
            <person name="Hong Y."/>
            <person name="Li Q."/>
            <person name="Sha Z."/>
            <person name="Zhou H."/>
            <person name="Xie M."/>
            <person name="Yu Q."/>
            <person name="Liu Y."/>
            <person name="Xiang H."/>
            <person name="Wang N."/>
            <person name="Wu K."/>
            <person name="Yang C."/>
            <person name="Zhou Q."/>
            <person name="Liao X."/>
            <person name="Yang L."/>
            <person name="Hu Q."/>
            <person name="Zhang J."/>
            <person name="Meng L."/>
            <person name="Jin L."/>
            <person name="Tian Y."/>
            <person name="Lian J."/>
            <person name="Yang J."/>
            <person name="Miao G."/>
            <person name="Liu S."/>
            <person name="Liang Z."/>
            <person name="Yan F."/>
            <person name="Li Y."/>
            <person name="Sun B."/>
            <person name="Zhang H."/>
            <person name="Zhang J."/>
            <person name="Zhu Y."/>
            <person name="Du M."/>
            <person name="Zhao Y."/>
            <person name="Schartl M."/>
            <person name="Tang Q."/>
            <person name="Wang J."/>
        </authorList>
    </citation>
    <scope>NUCLEOTIDE SEQUENCE</scope>
</reference>
<feature type="domain" description="PID" evidence="5">
    <location>
        <begin position="563"/>
        <end position="738"/>
    </location>
</feature>
<dbReference type="FunFam" id="2.30.42.10:FF:000007">
    <property type="entry name" value="Amyloid beta A4 protein-binding family A member"/>
    <property type="match status" value="1"/>
</dbReference>
<feature type="compositionally biased region" description="Basic and acidic residues" evidence="4">
    <location>
        <begin position="268"/>
        <end position="307"/>
    </location>
</feature>
<dbReference type="GO" id="GO:0005737">
    <property type="term" value="C:cytoplasm"/>
    <property type="evidence" value="ECO:0007669"/>
    <property type="project" value="TreeGrafter"/>
</dbReference>
<dbReference type="InterPro" id="IPR001478">
    <property type="entry name" value="PDZ"/>
</dbReference>
<feature type="compositionally biased region" description="Low complexity" evidence="4">
    <location>
        <begin position="527"/>
        <end position="536"/>
    </location>
</feature>
<dbReference type="GO" id="GO:0005886">
    <property type="term" value="C:plasma membrane"/>
    <property type="evidence" value="ECO:0007669"/>
    <property type="project" value="TreeGrafter"/>
</dbReference>
<evidence type="ECO:0000256" key="4">
    <source>
        <dbReference type="SAM" id="MobiDB-lite"/>
    </source>
</evidence>
<dbReference type="PANTHER" id="PTHR12345">
    <property type="entry name" value="SYNTENIN RELATED"/>
    <property type="match status" value="1"/>
</dbReference>
<dbReference type="SMART" id="SM00228">
    <property type="entry name" value="PDZ"/>
    <property type="match status" value="2"/>
</dbReference>
<dbReference type="InterPro" id="IPR006020">
    <property type="entry name" value="PTB/PI_dom"/>
</dbReference>
<feature type="region of interest" description="Disordered" evidence="4">
    <location>
        <begin position="428"/>
        <end position="540"/>
    </location>
</feature>
<dbReference type="GeneTree" id="ENSGT00940000158943"/>
<dbReference type="InterPro" id="IPR036034">
    <property type="entry name" value="PDZ_sf"/>
</dbReference>
<dbReference type="GO" id="GO:0001540">
    <property type="term" value="F:amyloid-beta binding"/>
    <property type="evidence" value="ECO:0007669"/>
    <property type="project" value="TreeGrafter"/>
</dbReference>
<organism evidence="7 8">
    <name type="scientific">Cynoglossus semilaevis</name>
    <name type="common">Tongue sole</name>
    <dbReference type="NCBI Taxonomy" id="244447"/>
    <lineage>
        <taxon>Eukaryota</taxon>
        <taxon>Metazoa</taxon>
        <taxon>Chordata</taxon>
        <taxon>Craniata</taxon>
        <taxon>Vertebrata</taxon>
        <taxon>Euteleostomi</taxon>
        <taxon>Actinopterygii</taxon>
        <taxon>Neopterygii</taxon>
        <taxon>Teleostei</taxon>
        <taxon>Neoteleostei</taxon>
        <taxon>Acanthomorphata</taxon>
        <taxon>Carangaria</taxon>
        <taxon>Pleuronectiformes</taxon>
        <taxon>Pleuronectoidei</taxon>
        <taxon>Cynoglossidae</taxon>
        <taxon>Cynoglossinae</taxon>
        <taxon>Cynoglossus</taxon>
    </lineage>
</organism>
<dbReference type="PANTHER" id="PTHR12345:SF12">
    <property type="entry name" value="AMYLOID-BETA A4 PRECURSOR PROTEIN-BINDING FAMILY A MEMBER 2"/>
    <property type="match status" value="1"/>
</dbReference>
<accession>A0A3P8UIF7</accession>
<feature type="region of interest" description="Disordered" evidence="4">
    <location>
        <begin position="1"/>
        <end position="163"/>
    </location>
</feature>
<dbReference type="Pfam" id="PF00640">
    <property type="entry name" value="PID"/>
    <property type="match status" value="1"/>
</dbReference>
<feature type="compositionally biased region" description="Polar residues" evidence="4">
    <location>
        <begin position="507"/>
        <end position="516"/>
    </location>
</feature>
<dbReference type="Gene3D" id="2.30.42.10">
    <property type="match status" value="2"/>
</dbReference>
<dbReference type="CDD" id="cd06720">
    <property type="entry name" value="PDZ1_APBA1_3-like"/>
    <property type="match status" value="1"/>
</dbReference>
<keyword evidence="2" id="KW-0597">Phosphoprotein</keyword>
<dbReference type="SMART" id="SM00462">
    <property type="entry name" value="PTB"/>
    <property type="match status" value="1"/>
</dbReference>
<evidence type="ECO:0000256" key="3">
    <source>
        <dbReference type="ARBA" id="ARBA00022737"/>
    </source>
</evidence>